<evidence type="ECO:0000256" key="2">
    <source>
        <dbReference type="ARBA" id="ARBA00004613"/>
    </source>
</evidence>
<keyword evidence="9" id="KW-0966">Cell projection</keyword>
<organism evidence="9 10">
    <name type="scientific">Pseudohoeflea coraliihabitans</name>
    <dbReference type="NCBI Taxonomy" id="2860393"/>
    <lineage>
        <taxon>Bacteria</taxon>
        <taxon>Pseudomonadati</taxon>
        <taxon>Pseudomonadota</taxon>
        <taxon>Alphaproteobacteria</taxon>
        <taxon>Hyphomicrobiales</taxon>
        <taxon>Rhizobiaceae</taxon>
        <taxon>Pseudohoeflea</taxon>
    </lineage>
</organism>
<sequence length="486" mass="50825">MSLSQAINTAQSSLSNTSTKTSVISRNISNAANPDYNRRSAVLMTTWAGASVATTQRSQNETLLRESLTGTAAAASQQTLLDGLSRLQSIFGGNDYETSPASLLAGFRDTLSTYAVKPSENTLAETAIADAVQLARGLQTASAAVQDARYSADQQIARDVDQLNSLLGEFQKANDAIVRGTQAGSDINNELDVREKLLKEISGIVSVSTVTRSGNDLAIYTTDGLTLFERVPRPVTFVPSSGYSATLTGNAVYIDGAALPPGEGASTNGAGSLQAHLQIRDTYAPTLQNQLDEIARGLVTVFAESDQSATPTLPDMPGLFTWAGGTVPSTGTLQKGIAASITVNPAVLSSKGGNPSLLRDGGINGAAYSVNPAANASFAQQLDAYVQAFEVPLTFDSAASLGASASLTGFAADSIGWLEQNRSEASSAAEVREAYRFRTTESYFNATGVSLDEEMSLLLELEQSYKASARLISAVDEMLQALLAAA</sequence>
<dbReference type="PANTHER" id="PTHR30033:SF1">
    <property type="entry name" value="FLAGELLAR HOOK-ASSOCIATED PROTEIN 1"/>
    <property type="match status" value="1"/>
</dbReference>
<comment type="caution">
    <text evidence="9">The sequence shown here is derived from an EMBL/GenBank/DDBJ whole genome shotgun (WGS) entry which is preliminary data.</text>
</comment>
<evidence type="ECO:0000259" key="7">
    <source>
        <dbReference type="Pfam" id="PF06429"/>
    </source>
</evidence>
<feature type="domain" description="Flagellar hook-associated protein FlgK helical" evidence="8">
    <location>
        <begin position="84"/>
        <end position="304"/>
    </location>
</feature>
<keyword evidence="6" id="KW-0975">Bacterial flagellum</keyword>
<dbReference type="InterPro" id="IPR010930">
    <property type="entry name" value="Flg_bb/hook_C_dom"/>
</dbReference>
<evidence type="ECO:0000256" key="3">
    <source>
        <dbReference type="ARBA" id="ARBA00009677"/>
    </source>
</evidence>
<dbReference type="Proteomes" id="UP001430804">
    <property type="component" value="Unassembled WGS sequence"/>
</dbReference>
<evidence type="ECO:0000256" key="4">
    <source>
        <dbReference type="ARBA" id="ARBA00016244"/>
    </source>
</evidence>
<feature type="domain" description="Flagellar basal-body/hook protein C-terminal" evidence="7">
    <location>
        <begin position="443"/>
        <end position="483"/>
    </location>
</feature>
<evidence type="ECO:0000256" key="1">
    <source>
        <dbReference type="ARBA" id="ARBA00004365"/>
    </source>
</evidence>
<proteinExistence type="inferred from homology"/>
<protein>
    <recommendedName>
        <fullName evidence="4">Flagellar hook-associated protein 1</fullName>
    </recommendedName>
</protein>
<gene>
    <name evidence="9" type="primary">flgK</name>
    <name evidence="9" type="ORF">KY465_08680</name>
</gene>
<dbReference type="NCBIfam" id="TIGR02492">
    <property type="entry name" value="flgK_ends"/>
    <property type="match status" value="1"/>
</dbReference>
<comment type="subcellular location">
    <subcellularLocation>
        <location evidence="1">Bacterial flagellum</location>
    </subcellularLocation>
    <subcellularLocation>
        <location evidence="2">Secreted</location>
    </subcellularLocation>
</comment>
<evidence type="ECO:0000256" key="6">
    <source>
        <dbReference type="ARBA" id="ARBA00023143"/>
    </source>
</evidence>
<dbReference type="Pfam" id="PF22638">
    <property type="entry name" value="FlgK_D1"/>
    <property type="match status" value="1"/>
</dbReference>
<evidence type="ECO:0000259" key="8">
    <source>
        <dbReference type="Pfam" id="PF22638"/>
    </source>
</evidence>
<evidence type="ECO:0000313" key="9">
    <source>
        <dbReference type="EMBL" id="MBW3097353.1"/>
    </source>
</evidence>
<dbReference type="InterPro" id="IPR053927">
    <property type="entry name" value="FlgK_helical"/>
</dbReference>
<keyword evidence="5" id="KW-0964">Secreted</keyword>
<name>A0ABS6WP04_9HYPH</name>
<keyword evidence="10" id="KW-1185">Reference proteome</keyword>
<dbReference type="RefSeq" id="WP_219201269.1">
    <property type="nucleotide sequence ID" value="NZ_JAHWQX010000002.1"/>
</dbReference>
<reference evidence="9" key="1">
    <citation type="submission" date="2021-07" db="EMBL/GenBank/DDBJ databases">
        <title>Pseudohoeflea marina sp. nov. a polyhydroxyalcanoate-producing bacterium.</title>
        <authorList>
            <person name="Zheng W."/>
            <person name="Yu S."/>
            <person name="Huang Y."/>
        </authorList>
    </citation>
    <scope>NUCLEOTIDE SEQUENCE</scope>
    <source>
        <strain evidence="9">DP4N28-3</strain>
    </source>
</reference>
<evidence type="ECO:0000313" key="10">
    <source>
        <dbReference type="Proteomes" id="UP001430804"/>
    </source>
</evidence>
<dbReference type="PANTHER" id="PTHR30033">
    <property type="entry name" value="FLAGELLAR HOOK-ASSOCIATED PROTEIN 1"/>
    <property type="match status" value="1"/>
</dbReference>
<dbReference type="EMBL" id="JAHWQX010000002">
    <property type="protein sequence ID" value="MBW3097353.1"/>
    <property type="molecule type" value="Genomic_DNA"/>
</dbReference>
<keyword evidence="9" id="KW-0282">Flagellum</keyword>
<dbReference type="InterPro" id="IPR002371">
    <property type="entry name" value="FlgK"/>
</dbReference>
<comment type="similarity">
    <text evidence="3">Belongs to the flagella basal body rod proteins family.</text>
</comment>
<keyword evidence="9" id="KW-0969">Cilium</keyword>
<evidence type="ECO:0000256" key="5">
    <source>
        <dbReference type="ARBA" id="ARBA00022525"/>
    </source>
</evidence>
<accession>A0ABS6WP04</accession>
<dbReference type="Pfam" id="PF06429">
    <property type="entry name" value="Flg_bbr_C"/>
    <property type="match status" value="1"/>
</dbReference>